<dbReference type="InterPro" id="IPR016161">
    <property type="entry name" value="Ald_DH/histidinol_DH"/>
</dbReference>
<dbReference type="RefSeq" id="WP_344677948.1">
    <property type="nucleotide sequence ID" value="NZ_BAAAUX010000003.1"/>
</dbReference>
<dbReference type="Gene3D" id="3.40.309.10">
    <property type="entry name" value="Aldehyde Dehydrogenase, Chain A, domain 2"/>
    <property type="match status" value="1"/>
</dbReference>
<organism evidence="6 7">
    <name type="scientific">Saccharopolyspora taberi</name>
    <dbReference type="NCBI Taxonomy" id="60895"/>
    <lineage>
        <taxon>Bacteria</taxon>
        <taxon>Bacillati</taxon>
        <taxon>Actinomycetota</taxon>
        <taxon>Actinomycetes</taxon>
        <taxon>Pseudonocardiales</taxon>
        <taxon>Pseudonocardiaceae</taxon>
        <taxon>Saccharopolyspora</taxon>
    </lineage>
</organism>
<feature type="active site" evidence="3">
    <location>
        <position position="263"/>
    </location>
</feature>
<evidence type="ECO:0000256" key="4">
    <source>
        <dbReference type="RuleBase" id="RU003345"/>
    </source>
</evidence>
<dbReference type="PROSITE" id="PS00687">
    <property type="entry name" value="ALDEHYDE_DEHYDR_GLU"/>
    <property type="match status" value="1"/>
</dbReference>
<evidence type="ECO:0000256" key="2">
    <source>
        <dbReference type="ARBA" id="ARBA00023002"/>
    </source>
</evidence>
<evidence type="ECO:0000313" key="7">
    <source>
        <dbReference type="Proteomes" id="UP001500979"/>
    </source>
</evidence>
<evidence type="ECO:0000313" key="6">
    <source>
        <dbReference type="EMBL" id="GAA2777167.1"/>
    </source>
</evidence>
<proteinExistence type="inferred from homology"/>
<dbReference type="Pfam" id="PF00171">
    <property type="entry name" value="Aldedh"/>
    <property type="match status" value="1"/>
</dbReference>
<feature type="domain" description="Aldehyde dehydrogenase" evidence="5">
    <location>
        <begin position="32"/>
        <end position="494"/>
    </location>
</feature>
<accession>A0ABN3V3N5</accession>
<comment type="caution">
    <text evidence="6">The sequence shown here is derived from an EMBL/GenBank/DDBJ whole genome shotgun (WGS) entry which is preliminary data.</text>
</comment>
<gene>
    <name evidence="6" type="ORF">GCM10010470_07710</name>
</gene>
<sequence length="507" mass="54667">MTRYASPGQPGSAVSFAQRYDHFIGGEYVKPVKGEYFDNITPVTGERFTEIARGTHEDVERALDAAEAAAPAWGRTSPAERAAILNGIADRMEAELTRLAVAETWDNGKPIREPVIADIPLAIDQFRYFAAAIRTQEGTISQLDDNTAAYHFNEPLGVVAQIVPWNVPLFLTSWKLAPALAAGNAVVLKPAEQTPASIHVWLDLVADLLPPGVLNVVNGFGPEAGKPLASSKRIRKVSFTGGTETGRDILSYTSANIVPTTLELGGKNPNIFFADVAAEKDAFYDKALEGFTMFTLVEGEACQCPSRALIQSSIYDQFLGDAKQRTESVKLGHPLDDETMVGALVSEEQYRKVLSYIEQGKKEGAKTLAGGGAADLGGELSGGFYVTPTLFEGDHSMSIFQQELFGPIVCATSFSDFDDAIRLANSTEYALGAGVWTRDAGTAYRAGRAIQAGTVFTNCYHQYTAHSAIGGYGQSGMGRENHKMALNDYQQTKNLLVSYSPDALGFF</sequence>
<dbReference type="PANTHER" id="PTHR43111:SF1">
    <property type="entry name" value="ALDEHYDE DEHYDROGENASE B-RELATED"/>
    <property type="match status" value="1"/>
</dbReference>
<dbReference type="InterPro" id="IPR016163">
    <property type="entry name" value="Ald_DH_C"/>
</dbReference>
<dbReference type="InterPro" id="IPR029510">
    <property type="entry name" value="Ald_DH_CS_GLU"/>
</dbReference>
<dbReference type="PANTHER" id="PTHR43111">
    <property type="entry name" value="ALDEHYDE DEHYDROGENASE B-RELATED"/>
    <property type="match status" value="1"/>
</dbReference>
<dbReference type="InterPro" id="IPR016162">
    <property type="entry name" value="Ald_DH_N"/>
</dbReference>
<comment type="similarity">
    <text evidence="1 4">Belongs to the aldehyde dehydrogenase family.</text>
</comment>
<dbReference type="InterPro" id="IPR015590">
    <property type="entry name" value="Aldehyde_DH_dom"/>
</dbReference>
<reference evidence="6 7" key="1">
    <citation type="journal article" date="2019" name="Int. J. Syst. Evol. Microbiol.">
        <title>The Global Catalogue of Microorganisms (GCM) 10K type strain sequencing project: providing services to taxonomists for standard genome sequencing and annotation.</title>
        <authorList>
            <consortium name="The Broad Institute Genomics Platform"/>
            <consortium name="The Broad Institute Genome Sequencing Center for Infectious Disease"/>
            <person name="Wu L."/>
            <person name="Ma J."/>
        </authorList>
    </citation>
    <scope>NUCLEOTIDE SEQUENCE [LARGE SCALE GENOMIC DNA]</scope>
    <source>
        <strain evidence="6 7">JCM 9383</strain>
    </source>
</reference>
<keyword evidence="2 4" id="KW-0560">Oxidoreductase</keyword>
<keyword evidence="7" id="KW-1185">Reference proteome</keyword>
<dbReference type="SUPFAM" id="SSF53720">
    <property type="entry name" value="ALDH-like"/>
    <property type="match status" value="1"/>
</dbReference>
<protein>
    <submittedName>
        <fullName evidence="6">Aldehyde dehydrogenase family protein</fullName>
    </submittedName>
</protein>
<name>A0ABN3V3N5_9PSEU</name>
<evidence type="ECO:0000256" key="3">
    <source>
        <dbReference type="PROSITE-ProRule" id="PRU10007"/>
    </source>
</evidence>
<dbReference type="EMBL" id="BAAAUX010000003">
    <property type="protein sequence ID" value="GAA2777167.1"/>
    <property type="molecule type" value="Genomic_DNA"/>
</dbReference>
<evidence type="ECO:0000259" key="5">
    <source>
        <dbReference type="Pfam" id="PF00171"/>
    </source>
</evidence>
<dbReference type="Gene3D" id="3.40.605.10">
    <property type="entry name" value="Aldehyde Dehydrogenase, Chain A, domain 1"/>
    <property type="match status" value="1"/>
</dbReference>
<dbReference type="Proteomes" id="UP001500979">
    <property type="component" value="Unassembled WGS sequence"/>
</dbReference>
<evidence type="ECO:0000256" key="1">
    <source>
        <dbReference type="ARBA" id="ARBA00009986"/>
    </source>
</evidence>